<protein>
    <submittedName>
        <fullName evidence="2">Beta-lactamase-type transpeptidase</fullName>
    </submittedName>
</protein>
<evidence type="ECO:0000313" key="2">
    <source>
        <dbReference type="EMBL" id="KAH7256036.1"/>
    </source>
</evidence>
<feature type="domain" description="Beta-lactamase-related" evidence="1">
    <location>
        <begin position="16"/>
        <end position="279"/>
    </location>
</feature>
<evidence type="ECO:0000313" key="3">
    <source>
        <dbReference type="Proteomes" id="UP000813427"/>
    </source>
</evidence>
<dbReference type="SUPFAM" id="SSF56601">
    <property type="entry name" value="beta-lactamase/transpeptidase-like"/>
    <property type="match status" value="1"/>
</dbReference>
<dbReference type="Pfam" id="PF00144">
    <property type="entry name" value="Beta-lactamase"/>
    <property type="match status" value="1"/>
</dbReference>
<dbReference type="AlphaFoldDB" id="A0A8K0S487"/>
<gene>
    <name evidence="2" type="ORF">BKA59DRAFT_490220</name>
</gene>
<accession>A0A8K0S487</accession>
<proteinExistence type="predicted"/>
<keyword evidence="3" id="KW-1185">Reference proteome</keyword>
<organism evidence="2 3">
    <name type="scientific">Fusarium tricinctum</name>
    <dbReference type="NCBI Taxonomy" id="61284"/>
    <lineage>
        <taxon>Eukaryota</taxon>
        <taxon>Fungi</taxon>
        <taxon>Dikarya</taxon>
        <taxon>Ascomycota</taxon>
        <taxon>Pezizomycotina</taxon>
        <taxon>Sordariomycetes</taxon>
        <taxon>Hypocreomycetidae</taxon>
        <taxon>Hypocreales</taxon>
        <taxon>Nectriaceae</taxon>
        <taxon>Fusarium</taxon>
        <taxon>Fusarium tricinctum species complex</taxon>
    </lineage>
</organism>
<name>A0A8K0S487_9HYPO</name>
<dbReference type="Proteomes" id="UP000813427">
    <property type="component" value="Unassembled WGS sequence"/>
</dbReference>
<sequence length="298" mass="32860">MAKVHGYCDSRFVGLKQYFQKALDSGEELGASLTINIDDKDVVDFCSGWRDRERTQPWQEDTIVIVFSTTKNISALAMLLCIERGLVSAHDKVSKYWPEFAVNGKDGIEIRHICHTHPDICDVPYATTKLAEQAPFWEPGTASGYHVHTMGQLIGEVIRRVTGKSLRQFGAEELATPLSSDFFIVELGASNGHGNAKSIANIMKAISLGGKVAGKQLLSPKTLDLIFQEQASGIDLVLDTPQRFGIGFGIRGDRESIVVMDLDRRLTISYAMNKMDGLGMSNKAGRVYVKSVYDILTI</sequence>
<dbReference type="EMBL" id="JAGPXF010000002">
    <property type="protein sequence ID" value="KAH7256036.1"/>
    <property type="molecule type" value="Genomic_DNA"/>
</dbReference>
<comment type="caution">
    <text evidence="2">The sequence shown here is derived from an EMBL/GenBank/DDBJ whole genome shotgun (WGS) entry which is preliminary data.</text>
</comment>
<dbReference type="InterPro" id="IPR012338">
    <property type="entry name" value="Beta-lactam/transpept-like"/>
</dbReference>
<evidence type="ECO:0000259" key="1">
    <source>
        <dbReference type="Pfam" id="PF00144"/>
    </source>
</evidence>
<dbReference type="PANTHER" id="PTHR43319">
    <property type="entry name" value="BETA-LACTAMASE-RELATED"/>
    <property type="match status" value="1"/>
</dbReference>
<dbReference type="InterPro" id="IPR052907">
    <property type="entry name" value="Beta-lactamase/esterase"/>
</dbReference>
<dbReference type="OrthoDB" id="5946976at2759"/>
<dbReference type="InterPro" id="IPR001466">
    <property type="entry name" value="Beta-lactam-related"/>
</dbReference>
<reference evidence="2" key="1">
    <citation type="journal article" date="2021" name="Nat. Commun.">
        <title>Genetic determinants of endophytism in the Arabidopsis root mycobiome.</title>
        <authorList>
            <person name="Mesny F."/>
            <person name="Miyauchi S."/>
            <person name="Thiergart T."/>
            <person name="Pickel B."/>
            <person name="Atanasova L."/>
            <person name="Karlsson M."/>
            <person name="Huettel B."/>
            <person name="Barry K.W."/>
            <person name="Haridas S."/>
            <person name="Chen C."/>
            <person name="Bauer D."/>
            <person name="Andreopoulos W."/>
            <person name="Pangilinan J."/>
            <person name="LaButti K."/>
            <person name="Riley R."/>
            <person name="Lipzen A."/>
            <person name="Clum A."/>
            <person name="Drula E."/>
            <person name="Henrissat B."/>
            <person name="Kohler A."/>
            <person name="Grigoriev I.V."/>
            <person name="Martin F.M."/>
            <person name="Hacquard S."/>
        </authorList>
    </citation>
    <scope>NUCLEOTIDE SEQUENCE</scope>
    <source>
        <strain evidence="2">MPI-SDFR-AT-0068</strain>
    </source>
</reference>
<dbReference type="Gene3D" id="3.40.710.10">
    <property type="entry name" value="DD-peptidase/beta-lactamase superfamily"/>
    <property type="match status" value="2"/>
</dbReference>
<dbReference type="PANTHER" id="PTHR43319:SF3">
    <property type="entry name" value="BETA-LACTAMASE-RELATED DOMAIN-CONTAINING PROTEIN"/>
    <property type="match status" value="1"/>
</dbReference>